<evidence type="ECO:0000313" key="3">
    <source>
        <dbReference type="Proteomes" id="UP000504634"/>
    </source>
</evidence>
<proteinExistence type="predicted"/>
<dbReference type="AlphaFoldDB" id="A0A6J2TLZ5"/>
<feature type="region of interest" description="Disordered" evidence="2">
    <location>
        <begin position="189"/>
        <end position="245"/>
    </location>
</feature>
<evidence type="ECO:0000313" key="4">
    <source>
        <dbReference type="RefSeq" id="XP_030377074.1"/>
    </source>
</evidence>
<accession>A0A6J2TLZ5</accession>
<dbReference type="GeneID" id="115625970"/>
<feature type="coiled-coil region" evidence="1">
    <location>
        <begin position="7"/>
        <end position="87"/>
    </location>
</feature>
<feature type="compositionally biased region" description="Basic and acidic residues" evidence="2">
    <location>
        <begin position="198"/>
        <end position="208"/>
    </location>
</feature>
<evidence type="ECO:0000256" key="2">
    <source>
        <dbReference type="SAM" id="MobiDB-lite"/>
    </source>
</evidence>
<keyword evidence="3" id="KW-1185">Reference proteome</keyword>
<gene>
    <name evidence="4" type="primary">LOC115625970</name>
</gene>
<dbReference type="RefSeq" id="XP_030377074.1">
    <property type="nucleotide sequence ID" value="XM_030521214.1"/>
</dbReference>
<organism evidence="3 4">
    <name type="scientific">Drosophila lebanonensis</name>
    <name type="common">Fruit fly</name>
    <name type="synonym">Scaptodrosophila lebanonensis</name>
    <dbReference type="NCBI Taxonomy" id="7225"/>
    <lineage>
        <taxon>Eukaryota</taxon>
        <taxon>Metazoa</taxon>
        <taxon>Ecdysozoa</taxon>
        <taxon>Arthropoda</taxon>
        <taxon>Hexapoda</taxon>
        <taxon>Insecta</taxon>
        <taxon>Pterygota</taxon>
        <taxon>Neoptera</taxon>
        <taxon>Endopterygota</taxon>
        <taxon>Diptera</taxon>
        <taxon>Brachycera</taxon>
        <taxon>Muscomorpha</taxon>
        <taxon>Ephydroidea</taxon>
        <taxon>Drosophilidae</taxon>
        <taxon>Scaptodrosophila</taxon>
    </lineage>
</organism>
<sequence>MERSSGLNMLQAELVAAKAQIVRLEEENVLLRHRLNRISSDQSTNATINVEAKIKAFQLEGERDSLLEALQQHKKKYNRLHEAYLDKVKRCKALEEMFKRQKTLTGLVMKSALDQRHTEQQIVQEKRHSAQNQRTQVEQLQSKIVKLQVALDESYDIIDEMDFELESIDFLEMENQRLREELAAIKAERTATNSASAENKEMPEDKPIEPPPPYEDLDSSARRRYRQEVASSECQSCLVPGDADPSTLERVALTHSLLQTIETESNALRRELLRSRWQQTVRKKGEQEKQ</sequence>
<reference evidence="4" key="1">
    <citation type="submission" date="2025-08" db="UniProtKB">
        <authorList>
            <consortium name="RefSeq"/>
        </authorList>
    </citation>
    <scope>IDENTIFICATION</scope>
    <source>
        <strain evidence="4">11010-0011.00</strain>
        <tissue evidence="4">Whole body</tissue>
    </source>
</reference>
<dbReference type="OrthoDB" id="8069750at2759"/>
<name>A0A6J2TLZ5_DROLE</name>
<keyword evidence="1" id="KW-0175">Coiled coil</keyword>
<evidence type="ECO:0000256" key="1">
    <source>
        <dbReference type="SAM" id="Coils"/>
    </source>
</evidence>
<protein>
    <submittedName>
        <fullName evidence="4">Uncharacterized protein LOC115625970</fullName>
    </submittedName>
</protein>
<dbReference type="Proteomes" id="UP000504634">
    <property type="component" value="Unplaced"/>
</dbReference>